<dbReference type="EMBL" id="RYZI01000323">
    <property type="protein sequence ID" value="RWA06599.1"/>
    <property type="molecule type" value="Genomic_DNA"/>
</dbReference>
<dbReference type="Proteomes" id="UP000286045">
    <property type="component" value="Unassembled WGS sequence"/>
</dbReference>
<proteinExistence type="predicted"/>
<reference evidence="2 3" key="1">
    <citation type="submission" date="2018-12" db="EMBL/GenBank/DDBJ databases">
        <title>Draft genome sequence of Xylaria grammica IHI A82.</title>
        <authorList>
            <person name="Buettner E."/>
            <person name="Kellner H."/>
        </authorList>
    </citation>
    <scope>NUCLEOTIDE SEQUENCE [LARGE SCALE GENOMIC DNA]</scope>
    <source>
        <strain evidence="2 3">IHI A82</strain>
    </source>
</reference>
<accession>A0A439CWK4</accession>
<evidence type="ECO:0000313" key="2">
    <source>
        <dbReference type="EMBL" id="RWA06599.1"/>
    </source>
</evidence>
<gene>
    <name evidence="2" type="ORF">EKO27_g8506</name>
</gene>
<feature type="compositionally biased region" description="Low complexity" evidence="1">
    <location>
        <begin position="50"/>
        <end position="76"/>
    </location>
</feature>
<dbReference type="AlphaFoldDB" id="A0A439CWK4"/>
<feature type="compositionally biased region" description="Pro residues" evidence="1">
    <location>
        <begin position="33"/>
        <end position="42"/>
    </location>
</feature>
<organism evidence="2 3">
    <name type="scientific">Xylaria grammica</name>
    <dbReference type="NCBI Taxonomy" id="363999"/>
    <lineage>
        <taxon>Eukaryota</taxon>
        <taxon>Fungi</taxon>
        <taxon>Dikarya</taxon>
        <taxon>Ascomycota</taxon>
        <taxon>Pezizomycotina</taxon>
        <taxon>Sordariomycetes</taxon>
        <taxon>Xylariomycetidae</taxon>
        <taxon>Xylariales</taxon>
        <taxon>Xylariaceae</taxon>
        <taxon>Xylaria</taxon>
    </lineage>
</organism>
<evidence type="ECO:0000313" key="3">
    <source>
        <dbReference type="Proteomes" id="UP000286045"/>
    </source>
</evidence>
<comment type="caution">
    <text evidence="2">The sequence shown here is derived from an EMBL/GenBank/DDBJ whole genome shotgun (WGS) entry which is preliminary data.</text>
</comment>
<feature type="compositionally biased region" description="Basic and acidic residues" evidence="1">
    <location>
        <begin position="81"/>
        <end position="102"/>
    </location>
</feature>
<feature type="region of interest" description="Disordered" evidence="1">
    <location>
        <begin position="1"/>
        <end position="102"/>
    </location>
</feature>
<evidence type="ECO:0000256" key="1">
    <source>
        <dbReference type="SAM" id="MobiDB-lite"/>
    </source>
</evidence>
<name>A0A439CWK4_9PEZI</name>
<protein>
    <submittedName>
        <fullName evidence="2">Uncharacterized protein</fullName>
    </submittedName>
</protein>
<keyword evidence="3" id="KW-1185">Reference proteome</keyword>
<sequence length="187" mass="21556">MSRRRASTLPGDHTEHKFHSPPTHPSVNNGLPPMKPDLPPRPSSSADVRTSTPQSQPQPQPEAEVAANANVEQPAESHNQGSRDGERDESFQERKKQEKETRQELIARIVNFNRRRVEEDQRRERFERARSFEDDDEWITETPWGWVYTPATTPATTSALVSTNEVPPRTPVIPFARPVWRERYIEE</sequence>